<keyword evidence="2" id="KW-1185">Reference proteome</keyword>
<gene>
    <name evidence="1" type="ORF">FE633_06360</name>
</gene>
<comment type="caution">
    <text evidence="1">The sequence shown here is derived from an EMBL/GenBank/DDBJ whole genome shotgun (WGS) entry which is preliminary data.</text>
</comment>
<protein>
    <submittedName>
        <fullName evidence="1">Uncharacterized protein</fullName>
    </submittedName>
</protein>
<dbReference type="RefSeq" id="WP_138044077.1">
    <property type="nucleotide sequence ID" value="NZ_VBZC01000005.1"/>
</dbReference>
<sequence>MDVGLLLHQPWSTGTPNGGDHWVTVLGVDHETVHFHDPGGYPFATLPIDAFVAAWSEQLPDCAGRFTMRSDYRRVGGRPRPGPSDGLRRPGRRAQARLLGNVQYSLVAGDTPSAAAALRQLAAAYDELGAAVGKRPDQIPWFLPEFACQDRGGKPDHSTRLVFG</sequence>
<dbReference type="EMBL" id="VBZC01000005">
    <property type="protein sequence ID" value="TLS47162.1"/>
    <property type="molecule type" value="Genomic_DNA"/>
</dbReference>
<name>A0A5R9FT10_9ACTN</name>
<dbReference type="AlphaFoldDB" id="A0A5R9FT10"/>
<proteinExistence type="predicted"/>
<dbReference type="Proteomes" id="UP000305906">
    <property type="component" value="Unassembled WGS sequence"/>
</dbReference>
<organism evidence="1 2">
    <name type="scientific">Streptomyces montanus</name>
    <dbReference type="NCBI Taxonomy" id="2580423"/>
    <lineage>
        <taxon>Bacteria</taxon>
        <taxon>Bacillati</taxon>
        <taxon>Actinomycetota</taxon>
        <taxon>Actinomycetes</taxon>
        <taxon>Kitasatosporales</taxon>
        <taxon>Streptomycetaceae</taxon>
        <taxon>Streptomyces</taxon>
    </lineage>
</organism>
<reference evidence="1 2" key="1">
    <citation type="submission" date="2019-05" db="EMBL/GenBank/DDBJ databases">
        <title>Streptomyces sp. NEAU-C151, a novel actinomycete isolated from soil.</title>
        <authorList>
            <person name="Han L."/>
            <person name="Jiang H."/>
        </authorList>
    </citation>
    <scope>NUCLEOTIDE SEQUENCE [LARGE SCALE GENOMIC DNA]</scope>
    <source>
        <strain evidence="1 2">NEAU-C151</strain>
    </source>
</reference>
<evidence type="ECO:0000313" key="1">
    <source>
        <dbReference type="EMBL" id="TLS47162.1"/>
    </source>
</evidence>
<accession>A0A5R9FT10</accession>
<evidence type="ECO:0000313" key="2">
    <source>
        <dbReference type="Proteomes" id="UP000305906"/>
    </source>
</evidence>